<comment type="caution">
    <text evidence="1">The sequence shown here is derived from an EMBL/GenBank/DDBJ whole genome shotgun (WGS) entry which is preliminary data.</text>
</comment>
<sequence>MCYSDMNKLDVTELTTFLNSDNIVIPIEIEPGVKSPIVGKITSKMFNAHDGEKSLIVCIQE</sequence>
<dbReference type="AlphaFoldDB" id="A0A1R0Y6R9"/>
<dbReference type="Proteomes" id="UP000187439">
    <property type="component" value="Unassembled WGS sequence"/>
</dbReference>
<evidence type="ECO:0000313" key="2">
    <source>
        <dbReference type="Proteomes" id="UP000187439"/>
    </source>
</evidence>
<gene>
    <name evidence="1" type="ORF">BSK52_05975</name>
</gene>
<name>A0A1R0Y6R9_9BACL</name>
<proteinExistence type="predicted"/>
<dbReference type="EMBL" id="MPTC01000003">
    <property type="protein sequence ID" value="OMD43046.1"/>
    <property type="molecule type" value="Genomic_DNA"/>
</dbReference>
<organism evidence="1 2">
    <name type="scientific">Paenibacillus odorifer</name>
    <dbReference type="NCBI Taxonomy" id="189426"/>
    <lineage>
        <taxon>Bacteria</taxon>
        <taxon>Bacillati</taxon>
        <taxon>Bacillota</taxon>
        <taxon>Bacilli</taxon>
        <taxon>Bacillales</taxon>
        <taxon>Paenibacillaceae</taxon>
        <taxon>Paenibacillus</taxon>
    </lineage>
</organism>
<protein>
    <submittedName>
        <fullName evidence="1">Uncharacterized protein</fullName>
    </submittedName>
</protein>
<evidence type="ECO:0000313" key="1">
    <source>
        <dbReference type="EMBL" id="OMD43046.1"/>
    </source>
</evidence>
<accession>A0A1R0Y6R9</accession>
<reference evidence="1 2" key="1">
    <citation type="submission" date="2016-10" db="EMBL/GenBank/DDBJ databases">
        <title>Paenibacillus species isolates.</title>
        <authorList>
            <person name="Beno S.M."/>
        </authorList>
    </citation>
    <scope>NUCLEOTIDE SEQUENCE [LARGE SCALE GENOMIC DNA]</scope>
    <source>
        <strain evidence="1 2">FSL H7-0710</strain>
    </source>
</reference>